<proteinExistence type="predicted"/>
<dbReference type="EMBL" id="ML737135">
    <property type="protein sequence ID" value="KAE8342278.1"/>
    <property type="molecule type" value="Genomic_DNA"/>
</dbReference>
<sequence length="55" mass="6274">MGLGFNLAVWSSGLSSPQLKKIFMINLRWILSLLVSVILLQLNIEEVSYLGWFSF</sequence>
<reference evidence="2" key="1">
    <citation type="submission" date="2019-04" db="EMBL/GenBank/DDBJ databases">
        <title>Friends and foes A comparative genomics study of 23 Aspergillus species from section Flavi.</title>
        <authorList>
            <consortium name="DOE Joint Genome Institute"/>
            <person name="Kjaerbolling I."/>
            <person name="Vesth T."/>
            <person name="Frisvad J.C."/>
            <person name="Nybo J.L."/>
            <person name="Theobald S."/>
            <person name="Kildgaard S."/>
            <person name="Isbrandt T."/>
            <person name="Kuo A."/>
            <person name="Sato A."/>
            <person name="Lyhne E.K."/>
            <person name="Kogle M.E."/>
            <person name="Wiebenga A."/>
            <person name="Kun R.S."/>
            <person name="Lubbers R.J."/>
            <person name="Makela M.R."/>
            <person name="Barry K."/>
            <person name="Chovatia M."/>
            <person name="Clum A."/>
            <person name="Daum C."/>
            <person name="Haridas S."/>
            <person name="He G."/>
            <person name="LaButti K."/>
            <person name="Lipzen A."/>
            <person name="Mondo S."/>
            <person name="Riley R."/>
            <person name="Salamov A."/>
            <person name="Simmons B.A."/>
            <person name="Magnuson J.K."/>
            <person name="Henrissat B."/>
            <person name="Mortensen U.H."/>
            <person name="Larsen T.O."/>
            <person name="Devries R.P."/>
            <person name="Grigoriev I.V."/>
            <person name="Machida M."/>
            <person name="Baker S.E."/>
            <person name="Andersen M.R."/>
        </authorList>
    </citation>
    <scope>NUCLEOTIDE SEQUENCE</scope>
    <source>
        <strain evidence="2">CBS 117612</strain>
    </source>
</reference>
<keyword evidence="1" id="KW-0472">Membrane</keyword>
<keyword evidence="1" id="KW-1133">Transmembrane helix</keyword>
<protein>
    <submittedName>
        <fullName evidence="2">Uncharacterized protein</fullName>
    </submittedName>
</protein>
<evidence type="ECO:0000256" key="1">
    <source>
        <dbReference type="SAM" id="Phobius"/>
    </source>
</evidence>
<dbReference type="AlphaFoldDB" id="A0A5N6YAM9"/>
<keyword evidence="1" id="KW-0812">Transmembrane</keyword>
<accession>A0A5N6YAM9</accession>
<name>A0A5N6YAM9_9EURO</name>
<organism evidence="2">
    <name type="scientific">Aspergillus arachidicola</name>
    <dbReference type="NCBI Taxonomy" id="656916"/>
    <lineage>
        <taxon>Eukaryota</taxon>
        <taxon>Fungi</taxon>
        <taxon>Dikarya</taxon>
        <taxon>Ascomycota</taxon>
        <taxon>Pezizomycotina</taxon>
        <taxon>Eurotiomycetes</taxon>
        <taxon>Eurotiomycetidae</taxon>
        <taxon>Eurotiales</taxon>
        <taxon>Aspergillaceae</taxon>
        <taxon>Aspergillus</taxon>
        <taxon>Aspergillus subgen. Circumdati</taxon>
    </lineage>
</organism>
<gene>
    <name evidence="2" type="ORF">BDV24DRAFT_130640</name>
</gene>
<evidence type="ECO:0000313" key="2">
    <source>
        <dbReference type="EMBL" id="KAE8342278.1"/>
    </source>
</evidence>
<feature type="transmembrane region" description="Helical" evidence="1">
    <location>
        <begin position="25"/>
        <end position="44"/>
    </location>
</feature>
<dbReference type="Proteomes" id="UP000325558">
    <property type="component" value="Unassembled WGS sequence"/>
</dbReference>